<keyword evidence="2" id="KW-1185">Reference proteome</keyword>
<dbReference type="Proteomes" id="UP000789831">
    <property type="component" value="Unassembled WGS sequence"/>
</dbReference>
<organism evidence="1 2">
    <name type="scientific">Ambispora gerdemannii</name>
    <dbReference type="NCBI Taxonomy" id="144530"/>
    <lineage>
        <taxon>Eukaryota</taxon>
        <taxon>Fungi</taxon>
        <taxon>Fungi incertae sedis</taxon>
        <taxon>Mucoromycota</taxon>
        <taxon>Glomeromycotina</taxon>
        <taxon>Glomeromycetes</taxon>
        <taxon>Archaeosporales</taxon>
        <taxon>Ambisporaceae</taxon>
        <taxon>Ambispora</taxon>
    </lineage>
</organism>
<gene>
    <name evidence="1" type="ORF">AGERDE_LOCUS9298</name>
</gene>
<sequence>MPSKNINFRDPVDRFHSSHQIHSSLLLRTSNGIFSDITKFRNSKELDEKGQLIDEDAEFEIRQGSVATENNTIRVKRVSLFVLKSPLLPFHCLEVDVQAT</sequence>
<proteinExistence type="predicted"/>
<evidence type="ECO:0000313" key="2">
    <source>
        <dbReference type="Proteomes" id="UP000789831"/>
    </source>
</evidence>
<reference evidence="1" key="1">
    <citation type="submission" date="2021-06" db="EMBL/GenBank/DDBJ databases">
        <authorList>
            <person name="Kallberg Y."/>
            <person name="Tangrot J."/>
            <person name="Rosling A."/>
        </authorList>
    </citation>
    <scope>NUCLEOTIDE SEQUENCE</scope>
    <source>
        <strain evidence="1">MT106</strain>
    </source>
</reference>
<accession>A0A9N9GES2</accession>
<dbReference type="EMBL" id="CAJVPL010002268">
    <property type="protein sequence ID" value="CAG8605059.1"/>
    <property type="molecule type" value="Genomic_DNA"/>
</dbReference>
<dbReference type="AlphaFoldDB" id="A0A9N9GES2"/>
<evidence type="ECO:0000313" key="1">
    <source>
        <dbReference type="EMBL" id="CAG8605059.1"/>
    </source>
</evidence>
<comment type="caution">
    <text evidence="1">The sequence shown here is derived from an EMBL/GenBank/DDBJ whole genome shotgun (WGS) entry which is preliminary data.</text>
</comment>
<name>A0A9N9GES2_9GLOM</name>
<protein>
    <submittedName>
        <fullName evidence="1">13636_t:CDS:1</fullName>
    </submittedName>
</protein>